<feature type="domain" description="Flavoprotein" evidence="3">
    <location>
        <begin position="94"/>
        <end position="278"/>
    </location>
</feature>
<evidence type="ECO:0000256" key="2">
    <source>
        <dbReference type="ARBA" id="ARBA00038350"/>
    </source>
</evidence>
<keyword evidence="1" id="KW-0173">Coenzyme A biosynthesis</keyword>
<dbReference type="GO" id="GO:0071513">
    <property type="term" value="C:phosphopantothenoylcysteine decarboxylase complex"/>
    <property type="evidence" value="ECO:0007669"/>
    <property type="project" value="TreeGrafter"/>
</dbReference>
<dbReference type="GO" id="GO:0004633">
    <property type="term" value="F:phosphopantothenoylcysteine decarboxylase activity"/>
    <property type="evidence" value="ECO:0007669"/>
    <property type="project" value="TreeGrafter"/>
</dbReference>
<dbReference type="SUPFAM" id="SSF52507">
    <property type="entry name" value="Homo-oligomeric flavin-containing Cys decarboxylases, HFCD"/>
    <property type="match status" value="1"/>
</dbReference>
<comment type="caution">
    <text evidence="4">The sequence shown here is derived from an EMBL/GenBank/DDBJ whole genome shotgun (WGS) entry which is preliminary data.</text>
</comment>
<dbReference type="InterPro" id="IPR036551">
    <property type="entry name" value="Flavin_trans-like"/>
</dbReference>
<reference evidence="4" key="1">
    <citation type="submission" date="2024-06" db="EMBL/GenBank/DDBJ databases">
        <authorList>
            <person name="Liu X."/>
            <person name="Lenzi L."/>
            <person name="Haldenby T S."/>
            <person name="Uol C."/>
        </authorList>
    </citation>
    <scope>NUCLEOTIDE SEQUENCE</scope>
</reference>
<dbReference type="InterPro" id="IPR003382">
    <property type="entry name" value="Flavoprotein"/>
</dbReference>
<sequence length="286" mass="32424">MCHDPIPVQVARKEFMCIRRVIESLPADTDGISQRVVNERNTRGNYPALETINANAPMIIDKKSYLHVEQSCSRWPHRSTEGTWIWPPDSDKLNVLLAVTGSVAAIKTPELVAKLIEANYNIQVVATTISLQFFKRDDLSVPVFTDENEWTTWSKRGDKVLHIELRNWADILLIAPLSANTLAKLAYGMADNLVTTIARAWWWVSENQRSGDLLKPVYFAPSMNTGMWEHPFTSEQINRLTGKLRWTCIPPITKVLMCGEYGNGAMAEPKDIVDFIRNRSLLREGS</sequence>
<dbReference type="GO" id="GO:0010181">
    <property type="term" value="F:FMN binding"/>
    <property type="evidence" value="ECO:0007669"/>
    <property type="project" value="TreeGrafter"/>
</dbReference>
<organism evidence="4 5">
    <name type="scientific">Calicophoron daubneyi</name>
    <name type="common">Rumen fluke</name>
    <name type="synonym">Paramphistomum daubneyi</name>
    <dbReference type="NCBI Taxonomy" id="300641"/>
    <lineage>
        <taxon>Eukaryota</taxon>
        <taxon>Metazoa</taxon>
        <taxon>Spiralia</taxon>
        <taxon>Lophotrochozoa</taxon>
        <taxon>Platyhelminthes</taxon>
        <taxon>Trematoda</taxon>
        <taxon>Digenea</taxon>
        <taxon>Plagiorchiida</taxon>
        <taxon>Pronocephalata</taxon>
        <taxon>Paramphistomoidea</taxon>
        <taxon>Paramphistomidae</taxon>
        <taxon>Calicophoron</taxon>
    </lineage>
</organism>
<evidence type="ECO:0000259" key="3">
    <source>
        <dbReference type="Pfam" id="PF02441"/>
    </source>
</evidence>
<gene>
    <name evidence="4" type="ORF">CDAUBV1_LOCUS571</name>
</gene>
<evidence type="ECO:0000313" key="5">
    <source>
        <dbReference type="Proteomes" id="UP001497525"/>
    </source>
</evidence>
<proteinExistence type="inferred from homology"/>
<accession>A0AAV2SZ72</accession>
<protein>
    <recommendedName>
        <fullName evidence="3">Flavoprotein domain-containing protein</fullName>
    </recommendedName>
</protein>
<dbReference type="PANTHER" id="PTHR14359">
    <property type="entry name" value="HOMO-OLIGOMERIC FLAVIN CONTAINING CYS DECARBOXYLASE FAMILY"/>
    <property type="match status" value="1"/>
</dbReference>
<dbReference type="Proteomes" id="UP001497525">
    <property type="component" value="Unassembled WGS sequence"/>
</dbReference>
<dbReference type="Pfam" id="PF02441">
    <property type="entry name" value="Flavoprotein"/>
    <property type="match status" value="1"/>
</dbReference>
<dbReference type="PANTHER" id="PTHR14359:SF6">
    <property type="entry name" value="PHOSPHOPANTOTHENOYLCYSTEINE DECARBOXYLASE"/>
    <property type="match status" value="1"/>
</dbReference>
<dbReference type="GO" id="GO:0015937">
    <property type="term" value="P:coenzyme A biosynthetic process"/>
    <property type="evidence" value="ECO:0007669"/>
    <property type="project" value="UniProtKB-KW"/>
</dbReference>
<dbReference type="Gene3D" id="3.40.50.1950">
    <property type="entry name" value="Flavin prenyltransferase-like"/>
    <property type="match status" value="1"/>
</dbReference>
<comment type="similarity">
    <text evidence="2">Belongs to the HFCD (homooligomeric flavin containing Cys decarboxylase) superfamily.</text>
</comment>
<dbReference type="AlphaFoldDB" id="A0AAV2SZ72"/>
<dbReference type="EMBL" id="CAXLJL010000002">
    <property type="protein sequence ID" value="CAL5129525.1"/>
    <property type="molecule type" value="Genomic_DNA"/>
</dbReference>
<evidence type="ECO:0000313" key="4">
    <source>
        <dbReference type="EMBL" id="CAL5129525.1"/>
    </source>
</evidence>
<evidence type="ECO:0000256" key="1">
    <source>
        <dbReference type="ARBA" id="ARBA00022993"/>
    </source>
</evidence>
<name>A0AAV2SZ72_CALDB</name>